<reference evidence="2" key="1">
    <citation type="submission" date="2022-11" db="UniProtKB">
        <authorList>
            <consortium name="WormBaseParasite"/>
        </authorList>
    </citation>
    <scope>IDENTIFICATION</scope>
</reference>
<name>A0A914D358_9BILA</name>
<dbReference type="WBParaSite" id="ACRNAN_scaffold18261.g20748.t1">
    <property type="protein sequence ID" value="ACRNAN_scaffold18261.g20748.t1"/>
    <property type="gene ID" value="ACRNAN_scaffold18261.g20748"/>
</dbReference>
<dbReference type="Pfam" id="PF06918">
    <property type="entry name" value="DUF1280"/>
    <property type="match status" value="1"/>
</dbReference>
<sequence>MDSEVSLVTEDVDVVNDKEEPNGERITVTTVKNVKDLIERRLTNLLNANKLHDFDNPKFKEELWMCLVGDKGGESTKVV</sequence>
<dbReference type="AlphaFoldDB" id="A0A914D358"/>
<organism evidence="1 2">
    <name type="scientific">Acrobeloides nanus</name>
    <dbReference type="NCBI Taxonomy" id="290746"/>
    <lineage>
        <taxon>Eukaryota</taxon>
        <taxon>Metazoa</taxon>
        <taxon>Ecdysozoa</taxon>
        <taxon>Nematoda</taxon>
        <taxon>Chromadorea</taxon>
        <taxon>Rhabditida</taxon>
        <taxon>Tylenchina</taxon>
        <taxon>Cephalobomorpha</taxon>
        <taxon>Cephaloboidea</taxon>
        <taxon>Cephalobidae</taxon>
        <taxon>Acrobeloides</taxon>
    </lineage>
</organism>
<accession>A0A914D358</accession>
<proteinExistence type="predicted"/>
<dbReference type="Proteomes" id="UP000887540">
    <property type="component" value="Unplaced"/>
</dbReference>
<keyword evidence="1" id="KW-1185">Reference proteome</keyword>
<protein>
    <submittedName>
        <fullName evidence="2">Uncharacterized protein</fullName>
    </submittedName>
</protein>
<evidence type="ECO:0000313" key="2">
    <source>
        <dbReference type="WBParaSite" id="ACRNAN_scaffold18261.g20748.t1"/>
    </source>
</evidence>
<evidence type="ECO:0000313" key="1">
    <source>
        <dbReference type="Proteomes" id="UP000887540"/>
    </source>
</evidence>
<dbReference type="InterPro" id="IPR009689">
    <property type="entry name" value="DUF1280"/>
</dbReference>